<organism evidence="2">
    <name type="scientific">marine sediment metagenome</name>
    <dbReference type="NCBI Taxonomy" id="412755"/>
    <lineage>
        <taxon>unclassified sequences</taxon>
        <taxon>metagenomes</taxon>
        <taxon>ecological metagenomes</taxon>
    </lineage>
</organism>
<gene>
    <name evidence="2" type="ORF">S06H3_37221</name>
</gene>
<evidence type="ECO:0000313" key="2">
    <source>
        <dbReference type="EMBL" id="GAI21812.1"/>
    </source>
</evidence>
<evidence type="ECO:0000256" key="1">
    <source>
        <dbReference type="SAM" id="MobiDB-lite"/>
    </source>
</evidence>
<feature type="region of interest" description="Disordered" evidence="1">
    <location>
        <begin position="1"/>
        <end position="36"/>
    </location>
</feature>
<feature type="region of interest" description="Disordered" evidence="1">
    <location>
        <begin position="63"/>
        <end position="85"/>
    </location>
</feature>
<protein>
    <submittedName>
        <fullName evidence="2">Uncharacterized protein</fullName>
    </submittedName>
</protein>
<name>X1LR05_9ZZZZ</name>
<accession>X1LR05</accession>
<sequence length="85" mass="9165">GSARSSPSHGKYDVNSSKGDHTDYEKSNKHHALDKRKGYMREGADAVGSIHFGCVIDLPGNTLYSGKSEDGHKGDPHPSIGYYTS</sequence>
<dbReference type="AlphaFoldDB" id="X1LR05"/>
<reference evidence="2" key="1">
    <citation type="journal article" date="2014" name="Front. Microbiol.">
        <title>High frequency of phylogenetically diverse reductive dehalogenase-homologous genes in deep subseafloor sedimentary metagenomes.</title>
        <authorList>
            <person name="Kawai M."/>
            <person name="Futagami T."/>
            <person name="Toyoda A."/>
            <person name="Takaki Y."/>
            <person name="Nishi S."/>
            <person name="Hori S."/>
            <person name="Arai W."/>
            <person name="Tsubouchi T."/>
            <person name="Morono Y."/>
            <person name="Uchiyama I."/>
            <person name="Ito T."/>
            <person name="Fujiyama A."/>
            <person name="Inagaki F."/>
            <person name="Takami H."/>
        </authorList>
    </citation>
    <scope>NUCLEOTIDE SEQUENCE</scope>
    <source>
        <strain evidence="2">Expedition CK06-06</strain>
    </source>
</reference>
<feature type="compositionally biased region" description="Basic and acidic residues" evidence="1">
    <location>
        <begin position="18"/>
        <end position="27"/>
    </location>
</feature>
<dbReference type="EMBL" id="BARV01022595">
    <property type="protein sequence ID" value="GAI21812.1"/>
    <property type="molecule type" value="Genomic_DNA"/>
</dbReference>
<comment type="caution">
    <text evidence="2">The sequence shown here is derived from an EMBL/GenBank/DDBJ whole genome shotgun (WGS) entry which is preliminary data.</text>
</comment>
<feature type="compositionally biased region" description="Basic and acidic residues" evidence="1">
    <location>
        <begin position="67"/>
        <end position="76"/>
    </location>
</feature>
<proteinExistence type="predicted"/>
<feature type="non-terminal residue" evidence="2">
    <location>
        <position position="1"/>
    </location>
</feature>